<sequence>MNIYQYWKNRFPGLSRTENSKLKNKQKNAFVMIFCALCTIASASGYAGTDTHLNGDNMVSGALPIGFEFNYYGKKYNKFYVTTNGLLQFDKPKKNYINACLPKINNTLYVFWDDLVTNVPGEPMGNIKYETQGVAPNRQLIVYLLTYYY</sequence>
<evidence type="ECO:0000313" key="2">
    <source>
        <dbReference type="Proteomes" id="UP000027644"/>
    </source>
</evidence>
<protein>
    <submittedName>
        <fullName evidence="1">Uncharacterized protein</fullName>
    </submittedName>
</protein>
<name>A0A074VHF0_9NEIS</name>
<dbReference type="Proteomes" id="UP000027644">
    <property type="component" value="Unassembled WGS sequence"/>
</dbReference>
<dbReference type="AlphaFoldDB" id="A0A074VHF0"/>
<gene>
    <name evidence="1" type="ORF">SASC598J21_003820</name>
</gene>
<organism evidence="1 2">
    <name type="scientific">Snodgrassella alvi SCGC AB-598-J21</name>
    <dbReference type="NCBI Taxonomy" id="1385367"/>
    <lineage>
        <taxon>Bacteria</taxon>
        <taxon>Pseudomonadati</taxon>
        <taxon>Pseudomonadota</taxon>
        <taxon>Betaproteobacteria</taxon>
        <taxon>Neisseriales</taxon>
        <taxon>Neisseriaceae</taxon>
        <taxon>Snodgrassella</taxon>
    </lineage>
</organism>
<reference evidence="1 2" key="1">
    <citation type="journal article" date="2014" name="PLoS Genet.">
        <title>Hidden diversity in honey bee gut symbionts detected by single-cell genomics.</title>
        <authorList>
            <person name="Engel P."/>
            <person name="Stepanauskas R."/>
            <person name="Moran N."/>
        </authorList>
    </citation>
    <scope>NUCLEOTIDE SEQUENCE [LARGE SCALE GENOMIC DNA]</scope>
    <source>
        <strain evidence="1 2">SCGC AB-598-J21</strain>
    </source>
</reference>
<proteinExistence type="predicted"/>
<dbReference type="EMBL" id="AVQL01000286">
    <property type="protein sequence ID" value="KEQ01840.1"/>
    <property type="molecule type" value="Genomic_DNA"/>
</dbReference>
<accession>A0A074VHF0</accession>
<comment type="caution">
    <text evidence="1">The sequence shown here is derived from an EMBL/GenBank/DDBJ whole genome shotgun (WGS) entry which is preliminary data.</text>
</comment>
<evidence type="ECO:0000313" key="1">
    <source>
        <dbReference type="EMBL" id="KEQ01840.1"/>
    </source>
</evidence>